<feature type="region of interest" description="Disordered" evidence="1">
    <location>
        <begin position="1"/>
        <end position="26"/>
    </location>
</feature>
<organism evidence="2 3">
    <name type="scientific">Rariglobus hedericola</name>
    <dbReference type="NCBI Taxonomy" id="2597822"/>
    <lineage>
        <taxon>Bacteria</taxon>
        <taxon>Pseudomonadati</taxon>
        <taxon>Verrucomicrobiota</taxon>
        <taxon>Opitutia</taxon>
        <taxon>Opitutales</taxon>
        <taxon>Opitutaceae</taxon>
        <taxon>Rariglobus</taxon>
    </lineage>
</organism>
<dbReference type="Proteomes" id="UP000315648">
    <property type="component" value="Unassembled WGS sequence"/>
</dbReference>
<reference evidence="2 3" key="1">
    <citation type="submission" date="2019-07" db="EMBL/GenBank/DDBJ databases">
        <title>Description of 53C-WASEF.</title>
        <authorList>
            <person name="Pitt A."/>
            <person name="Hahn M.W."/>
        </authorList>
    </citation>
    <scope>NUCLEOTIDE SEQUENCE [LARGE SCALE GENOMIC DNA]</scope>
    <source>
        <strain evidence="2 3">53C-WASEF</strain>
    </source>
</reference>
<evidence type="ECO:0000313" key="3">
    <source>
        <dbReference type="Proteomes" id="UP000315648"/>
    </source>
</evidence>
<protein>
    <submittedName>
        <fullName evidence="2">Uncharacterized protein</fullName>
    </submittedName>
</protein>
<gene>
    <name evidence="2" type="ORF">FPL22_03645</name>
</gene>
<name>A0A556QP33_9BACT</name>
<dbReference type="RefSeq" id="WP_144228745.1">
    <property type="nucleotide sequence ID" value="NZ_CBCRVV010000003.1"/>
</dbReference>
<comment type="caution">
    <text evidence="2">The sequence shown here is derived from an EMBL/GenBank/DDBJ whole genome shotgun (WGS) entry which is preliminary data.</text>
</comment>
<proteinExistence type="predicted"/>
<dbReference type="EMBL" id="VMBG01000001">
    <property type="protein sequence ID" value="TSJ78404.1"/>
    <property type="molecule type" value="Genomic_DNA"/>
</dbReference>
<evidence type="ECO:0000256" key="1">
    <source>
        <dbReference type="SAM" id="MobiDB-lite"/>
    </source>
</evidence>
<accession>A0A556QP33</accession>
<evidence type="ECO:0000313" key="2">
    <source>
        <dbReference type="EMBL" id="TSJ78404.1"/>
    </source>
</evidence>
<keyword evidence="3" id="KW-1185">Reference proteome</keyword>
<dbReference type="AlphaFoldDB" id="A0A556QP33"/>
<sequence>MSSSAFAAENVEMASGESGGWEPWPWVLGNPSALESELEEGGDDAAPIVVGLQHWFPQVEVIDQLFRREFSDGDTAEMTQKAL</sequence>